<dbReference type="Gene3D" id="1.10.340.30">
    <property type="entry name" value="Hypothetical protein, domain 2"/>
    <property type="match status" value="1"/>
</dbReference>
<keyword evidence="3" id="KW-1185">Reference proteome</keyword>
<dbReference type="PANTHER" id="PTHR30037:SF4">
    <property type="entry name" value="DNA-3-METHYLADENINE GLYCOSYLASE I"/>
    <property type="match status" value="1"/>
</dbReference>
<dbReference type="GO" id="GO:0006284">
    <property type="term" value="P:base-excision repair"/>
    <property type="evidence" value="ECO:0007669"/>
    <property type="project" value="InterPro"/>
</dbReference>
<dbReference type="Proteomes" id="UP000594681">
    <property type="component" value="Chromosome"/>
</dbReference>
<reference evidence="2 3" key="1">
    <citation type="submission" date="2020-11" db="EMBL/GenBank/DDBJ databases">
        <title>Corynebacterium sp. ZJ-599.</title>
        <authorList>
            <person name="Zhou J."/>
        </authorList>
    </citation>
    <scope>NUCLEOTIDE SEQUENCE [LARGE SCALE GENOMIC DNA]</scope>
    <source>
        <strain evidence="2 3">ZJ-599</strain>
    </source>
</reference>
<dbReference type="RefSeq" id="WP_165007867.1">
    <property type="nucleotide sequence ID" value="NZ_CP064954.1"/>
</dbReference>
<proteinExistence type="predicted"/>
<dbReference type="InterPro" id="IPR011257">
    <property type="entry name" value="DNA_glycosylase"/>
</dbReference>
<protein>
    <submittedName>
        <fullName evidence="2">DNA-3-methyladenine glycosylase I</fullName>
    </submittedName>
</protein>
<dbReference type="GO" id="GO:0008725">
    <property type="term" value="F:DNA-3-methyladenine glycosylase activity"/>
    <property type="evidence" value="ECO:0007669"/>
    <property type="project" value="InterPro"/>
</dbReference>
<evidence type="ECO:0000256" key="1">
    <source>
        <dbReference type="SAM" id="MobiDB-lite"/>
    </source>
</evidence>
<dbReference type="KEGG" id="cliz:G7Y31_03670"/>
<evidence type="ECO:0000313" key="3">
    <source>
        <dbReference type="Proteomes" id="UP000594681"/>
    </source>
</evidence>
<organism evidence="2 3">
    <name type="scientific">Corynebacterium lizhenjunii</name>
    <dbReference type="NCBI Taxonomy" id="2709394"/>
    <lineage>
        <taxon>Bacteria</taxon>
        <taxon>Bacillati</taxon>
        <taxon>Actinomycetota</taxon>
        <taxon>Actinomycetes</taxon>
        <taxon>Mycobacteriales</taxon>
        <taxon>Corynebacteriaceae</taxon>
        <taxon>Corynebacterium</taxon>
    </lineage>
</organism>
<dbReference type="AlphaFoldDB" id="A0A7T0KFF8"/>
<sequence length="208" mass="23271">MKNSIESSGLVRGSDGRLRPAWAATSKMLQDYYDEEWGFPVHDEQGLFERLSLETFQAGLSWSTVLTKRPAFREAFADFDPEQVAQFEDDDVEVLLENEGIIRNRSKICAVINNAQATLELRADVGLDQLIWSFLPEQQPAESQTTCPESKAMAKALKQHGFQFVGPTTCFALMQAIGMINGRVPHDADKPERSSTAPGTLPRTKHRE</sequence>
<dbReference type="PANTHER" id="PTHR30037">
    <property type="entry name" value="DNA-3-METHYLADENINE GLYCOSYLASE 1"/>
    <property type="match status" value="1"/>
</dbReference>
<dbReference type="InterPro" id="IPR052891">
    <property type="entry name" value="DNA-3mA_glycosylase"/>
</dbReference>
<feature type="region of interest" description="Disordered" evidence="1">
    <location>
        <begin position="184"/>
        <end position="208"/>
    </location>
</feature>
<feature type="compositionally biased region" description="Basic and acidic residues" evidence="1">
    <location>
        <begin position="184"/>
        <end position="193"/>
    </location>
</feature>
<dbReference type="InterPro" id="IPR005019">
    <property type="entry name" value="Adenine_glyco"/>
</dbReference>
<dbReference type="EMBL" id="CP064954">
    <property type="protein sequence ID" value="QPK79806.1"/>
    <property type="molecule type" value="Genomic_DNA"/>
</dbReference>
<accession>A0A7T0KFF8</accession>
<gene>
    <name evidence="2" type="ORF">G7Y31_03670</name>
</gene>
<evidence type="ECO:0000313" key="2">
    <source>
        <dbReference type="EMBL" id="QPK79806.1"/>
    </source>
</evidence>
<dbReference type="SUPFAM" id="SSF48150">
    <property type="entry name" value="DNA-glycosylase"/>
    <property type="match status" value="1"/>
</dbReference>
<name>A0A7T0KFF8_9CORY</name>
<dbReference type="Pfam" id="PF03352">
    <property type="entry name" value="Adenine_glyco"/>
    <property type="match status" value="1"/>
</dbReference>